<keyword evidence="1" id="KW-1133">Transmembrane helix</keyword>
<feature type="transmembrane region" description="Helical" evidence="1">
    <location>
        <begin position="101"/>
        <end position="118"/>
    </location>
</feature>
<proteinExistence type="predicted"/>
<sequence length="126" mass="13796">MNYDRTLTSYFGADGRCHLIARNVIIVGGQSDESTTLQQGDAVPVPGSRSRFKLNSELINVKSQGNITLAVQGRATPSRCFPTHDRVLGVDIRKLKTQTKITTYLLLAVILLAFPAPPKPNFLSRA</sequence>
<dbReference type="AlphaFoldDB" id="A0A8H7C7W5"/>
<comment type="caution">
    <text evidence="2">The sequence shown here is derived from an EMBL/GenBank/DDBJ whole genome shotgun (WGS) entry which is preliminary data.</text>
</comment>
<reference evidence="2 3" key="1">
    <citation type="journal article" name="Sci. Rep.">
        <title>Telomere-to-telomere assembled and centromere annotated genomes of the two main subspecies of the button mushroom Agaricus bisporus reveal especially polymorphic chromosome ends.</title>
        <authorList>
            <person name="Sonnenberg A.S.M."/>
            <person name="Sedaghat-Telgerd N."/>
            <person name="Lavrijssen B."/>
            <person name="Ohm R.A."/>
            <person name="Hendrickx P.M."/>
            <person name="Scholtmeijer K."/>
            <person name="Baars J.J.P."/>
            <person name="van Peer A."/>
        </authorList>
    </citation>
    <scope>NUCLEOTIDE SEQUENCE [LARGE SCALE GENOMIC DNA]</scope>
    <source>
        <strain evidence="2 3">H119_p4</strain>
    </source>
</reference>
<gene>
    <name evidence="2" type="ORF">Agabi119p4_7855</name>
</gene>
<evidence type="ECO:0000313" key="2">
    <source>
        <dbReference type="EMBL" id="KAF7768612.1"/>
    </source>
</evidence>
<dbReference type="Proteomes" id="UP000629468">
    <property type="component" value="Unassembled WGS sequence"/>
</dbReference>
<name>A0A8H7C7W5_AGABI</name>
<evidence type="ECO:0000313" key="3">
    <source>
        <dbReference type="Proteomes" id="UP000629468"/>
    </source>
</evidence>
<protein>
    <submittedName>
        <fullName evidence="2">Uncharacterized protein</fullName>
    </submittedName>
</protein>
<evidence type="ECO:0000256" key="1">
    <source>
        <dbReference type="SAM" id="Phobius"/>
    </source>
</evidence>
<keyword evidence="1" id="KW-0812">Transmembrane</keyword>
<organism evidence="2 3">
    <name type="scientific">Agaricus bisporus var. burnettii</name>
    <dbReference type="NCBI Taxonomy" id="192524"/>
    <lineage>
        <taxon>Eukaryota</taxon>
        <taxon>Fungi</taxon>
        <taxon>Dikarya</taxon>
        <taxon>Basidiomycota</taxon>
        <taxon>Agaricomycotina</taxon>
        <taxon>Agaricomycetes</taxon>
        <taxon>Agaricomycetidae</taxon>
        <taxon>Agaricales</taxon>
        <taxon>Agaricineae</taxon>
        <taxon>Agaricaceae</taxon>
        <taxon>Agaricus</taxon>
    </lineage>
</organism>
<keyword evidence="1" id="KW-0472">Membrane</keyword>
<accession>A0A8H7C7W5</accession>
<dbReference type="EMBL" id="JABXXO010000010">
    <property type="protein sequence ID" value="KAF7768612.1"/>
    <property type="molecule type" value="Genomic_DNA"/>
</dbReference>